<feature type="transmembrane region" description="Helical" evidence="1">
    <location>
        <begin position="208"/>
        <end position="224"/>
    </location>
</feature>
<dbReference type="AlphaFoldDB" id="A0AAN8A1X7"/>
<feature type="domain" description="DUF6536" evidence="3">
    <location>
        <begin position="96"/>
        <end position="247"/>
    </location>
</feature>
<dbReference type="SUPFAM" id="SSF53335">
    <property type="entry name" value="S-adenosyl-L-methionine-dependent methyltransferases"/>
    <property type="match status" value="1"/>
</dbReference>
<evidence type="ECO:0000259" key="3">
    <source>
        <dbReference type="Pfam" id="PF20163"/>
    </source>
</evidence>
<dbReference type="CDD" id="cd02440">
    <property type="entry name" value="AdoMet_MTases"/>
    <property type="match status" value="1"/>
</dbReference>
<dbReference type="InterPro" id="IPR041698">
    <property type="entry name" value="Methyltransf_25"/>
</dbReference>
<proteinExistence type="predicted"/>
<reference evidence="4" key="1">
    <citation type="submission" date="2023-08" db="EMBL/GenBank/DDBJ databases">
        <title>Black Yeasts Isolated from many extreme environments.</title>
        <authorList>
            <person name="Coleine C."/>
            <person name="Stajich J.E."/>
            <person name="Selbmann L."/>
        </authorList>
    </citation>
    <scope>NUCLEOTIDE SEQUENCE</scope>
    <source>
        <strain evidence="4">CCFEE 5810</strain>
    </source>
</reference>
<accession>A0AAN8A1X7</accession>
<evidence type="ECO:0000313" key="5">
    <source>
        <dbReference type="Proteomes" id="UP001310594"/>
    </source>
</evidence>
<feature type="transmembrane region" description="Helical" evidence="1">
    <location>
        <begin position="670"/>
        <end position="690"/>
    </location>
</feature>
<protein>
    <recommendedName>
        <fullName evidence="6">Methyltransferase domain-containing protein</fullName>
    </recommendedName>
</protein>
<name>A0AAN8A1X7_9PEZI</name>
<organism evidence="4 5">
    <name type="scientific">Elasticomyces elasticus</name>
    <dbReference type="NCBI Taxonomy" id="574655"/>
    <lineage>
        <taxon>Eukaryota</taxon>
        <taxon>Fungi</taxon>
        <taxon>Dikarya</taxon>
        <taxon>Ascomycota</taxon>
        <taxon>Pezizomycotina</taxon>
        <taxon>Dothideomycetes</taxon>
        <taxon>Dothideomycetidae</taxon>
        <taxon>Mycosphaerellales</taxon>
        <taxon>Teratosphaeriaceae</taxon>
        <taxon>Elasticomyces</taxon>
    </lineage>
</organism>
<comment type="caution">
    <text evidence="4">The sequence shown here is derived from an EMBL/GenBank/DDBJ whole genome shotgun (WGS) entry which is preliminary data.</text>
</comment>
<evidence type="ECO:0000256" key="1">
    <source>
        <dbReference type="SAM" id="Phobius"/>
    </source>
</evidence>
<feature type="transmembrane region" description="Helical" evidence="1">
    <location>
        <begin position="145"/>
        <end position="167"/>
    </location>
</feature>
<keyword evidence="1" id="KW-0472">Membrane</keyword>
<dbReference type="Proteomes" id="UP001310594">
    <property type="component" value="Unassembled WGS sequence"/>
</dbReference>
<evidence type="ECO:0008006" key="6">
    <source>
        <dbReference type="Google" id="ProtNLM"/>
    </source>
</evidence>
<gene>
    <name evidence="4" type="ORF">LTR97_008030</name>
</gene>
<dbReference type="EMBL" id="JAVRQU010000012">
    <property type="protein sequence ID" value="KAK5696726.1"/>
    <property type="molecule type" value="Genomic_DNA"/>
</dbReference>
<feature type="transmembrane region" description="Helical" evidence="1">
    <location>
        <begin position="98"/>
        <end position="125"/>
    </location>
</feature>
<dbReference type="Pfam" id="PF13649">
    <property type="entry name" value="Methyltransf_25"/>
    <property type="match status" value="1"/>
</dbReference>
<dbReference type="PANTHER" id="PTHR35395:SF1">
    <property type="entry name" value="DUF6536 DOMAIN-CONTAINING PROTEIN"/>
    <property type="match status" value="1"/>
</dbReference>
<keyword evidence="1" id="KW-1133">Transmembrane helix</keyword>
<dbReference type="Pfam" id="PF20163">
    <property type="entry name" value="DUF6536"/>
    <property type="match status" value="1"/>
</dbReference>
<feature type="transmembrane region" description="Helical" evidence="1">
    <location>
        <begin position="398"/>
        <end position="422"/>
    </location>
</feature>
<sequence length="1033" mass="113003">MADFAFNASASNRASDRYDGRDYEIELAALPKTRAPYVSRNSTWNADDDADDISLIKHDRTRSKSGLSATERAVRVVSQTPTVASNRLKRRKLQGWKFGVTCSAWTAFSVLILNLILTIIAAAKFGSIEGVGTALEGSCDSVNSWTTWLHILINALSSILLSASNYTMQCLCSPTRKEIDEAHAKGDWMDIGVASVRNIWRIRWSRRIVWWCLALSSVPIHLLYNSAIFKTLDANEYTMAIVNPDFLTGGADFNTLYKTHDGYNTSIDSLSTLRYMQSYFASGSTNASLVQKLSNSDCIAAYGTGFVSGRNHVLAVTSKTSTEANHTVYGTEEANYYLEGSGSDRQPYYWICTDQPYRQGYNCDVPTARRNATNWTINDAKIDYCLSQIAPSHCKLQFSLHILITVILMNAGKAACMFLTLYRQREATLVTVGDALSSFLDRPDELTKGRCLMGKVDVAKGPLLWKVKGVKNTPNTNPLPITYYAPIRRRWFAGATVRRWCVTMGLCTGALITAAALLGVGTANTQAYLSGGSVFGLGFGAVDSRSLINAGLPQSGSGGLVSAVLLANLPQAIVSFLYLTYNGLFTSMLLSHEYSKFAMDGRKKPLRVTTPHGQQRSTYYLQLPYTYSLPLLITSGTLHWLISQSIFLARISVYNEGVSSDQSDTSSVGYSCLPILLVILLGTAMLAFALSMGCRKFASHIPVAGSCSVAISAACHPPKGDVDAGYLPVRWGEVKVQESDMGHLHEYGERLATSIMTSSTKDHWSAEKYSSAASFVPQLTTTVLSYLDVQRNDRVLDIGCGDGQISIQIATTASSGQVLGLDASQSFVSTAQGKYASKNCTYKLQDCTRIDECSDAVDGSWDKVFSNAALHWILRNPDTRVAVFRDAHKALKSGGKLVFEMGGKGNVGEVQAAFISALTHAGLSIEKSRAANPWFFPSVDWMSKTLSDVGFEVEKCELEYRPTKCNPETADGSGGLVGWLRLMGAQFLEAVSEDKREAVLKEVSETLETVVTREEDGSKWLGYTRLRAVARKL</sequence>
<dbReference type="InterPro" id="IPR029063">
    <property type="entry name" value="SAM-dependent_MTases_sf"/>
</dbReference>
<feature type="transmembrane region" description="Helical" evidence="1">
    <location>
        <begin position="500"/>
        <end position="521"/>
    </location>
</feature>
<feature type="domain" description="Methyltransferase" evidence="2">
    <location>
        <begin position="795"/>
        <end position="895"/>
    </location>
</feature>
<dbReference type="PANTHER" id="PTHR35395">
    <property type="entry name" value="DUF6536 DOMAIN-CONTAINING PROTEIN"/>
    <property type="match status" value="1"/>
</dbReference>
<evidence type="ECO:0000259" key="2">
    <source>
        <dbReference type="Pfam" id="PF13649"/>
    </source>
</evidence>
<dbReference type="InterPro" id="IPR046623">
    <property type="entry name" value="DUF6536"/>
</dbReference>
<dbReference type="Gene3D" id="3.40.50.150">
    <property type="entry name" value="Vaccinia Virus protein VP39"/>
    <property type="match status" value="1"/>
</dbReference>
<evidence type="ECO:0000313" key="4">
    <source>
        <dbReference type="EMBL" id="KAK5696726.1"/>
    </source>
</evidence>
<keyword evidence="1" id="KW-0812">Transmembrane</keyword>